<dbReference type="SUPFAM" id="SSF56281">
    <property type="entry name" value="Metallo-hydrolase/oxidoreductase"/>
    <property type="match status" value="1"/>
</dbReference>
<dbReference type="KEGG" id="pic:PICST_83955"/>
<dbReference type="InterPro" id="IPR025638">
    <property type="entry name" value="DUF4336"/>
</dbReference>
<dbReference type="GeneID" id="4839226"/>
<evidence type="ECO:0000313" key="1">
    <source>
        <dbReference type="EMBL" id="ABN67135.1"/>
    </source>
</evidence>
<sequence length="278" mass="30834">MVYPSPLKASIRKIADNVVIASCPFSIFESVHVGARMALIKHGKDITIWSPLKYSEAVFQQALQLLAGDEKVNITNIVVVNVKHCMAAGEYKKVFPDAKIIASQATKLAEGVEVDVKVTYKWGAGKLLGKQELTEIGITSSSFTDNFQLVYMDKHKNRELILHDTTSKTLFVGDTLFNLGIPGTTTGEVKLEQFSEEAGVPGKFFPHSGWSFLTRYLQPESRVGKYIMKDLVQIKTEESKLALKTIGDLDFDRIVMCHGNVIDKDGKAVFNKLFNSSL</sequence>
<dbReference type="EMBL" id="CP000499">
    <property type="protein sequence ID" value="ABN67135.1"/>
    <property type="molecule type" value="Genomic_DNA"/>
</dbReference>
<dbReference type="STRING" id="322104.A3LVJ5"/>
<evidence type="ECO:0000313" key="2">
    <source>
        <dbReference type="Proteomes" id="UP000002258"/>
    </source>
</evidence>
<accession>A3LVJ5</accession>
<reference evidence="1 2" key="1">
    <citation type="journal article" date="2007" name="Nat. Biotechnol.">
        <title>Genome sequence of the lignocellulose-bioconverting and xylose-fermenting yeast Pichia stipitis.</title>
        <authorList>
            <person name="Jeffries T.W."/>
            <person name="Grigoriev I.V."/>
            <person name="Grimwood J."/>
            <person name="Laplaza J.M."/>
            <person name="Aerts A."/>
            <person name="Salamov A."/>
            <person name="Schmutz J."/>
            <person name="Lindquist E."/>
            <person name="Dehal P."/>
            <person name="Shapiro H."/>
            <person name="Jin Y.S."/>
            <person name="Passoth V."/>
            <person name="Richardson P.M."/>
        </authorList>
    </citation>
    <scope>NUCLEOTIDE SEQUENCE [LARGE SCALE GENOMIC DNA]</scope>
    <source>
        <strain evidence="2">ATCC 58785 / CBS 6054 / NBRC 10063 / NRRL Y-11545</strain>
    </source>
</reference>
<dbReference type="PANTHER" id="PTHR33835">
    <property type="entry name" value="YALI0C07656P"/>
    <property type="match status" value="1"/>
</dbReference>
<dbReference type="AlphaFoldDB" id="A3LVJ5"/>
<dbReference type="InParanoid" id="A3LVJ5"/>
<keyword evidence="2" id="KW-1185">Reference proteome</keyword>
<dbReference type="InterPro" id="IPR036866">
    <property type="entry name" value="RibonucZ/Hydroxyglut_hydro"/>
</dbReference>
<proteinExistence type="predicted"/>
<dbReference type="RefSeq" id="XP_001385164.1">
    <property type="nucleotide sequence ID" value="XM_001385127.1"/>
</dbReference>
<dbReference type="OMA" id="FENQENP"/>
<dbReference type="eggNOG" id="ENOG502S1EZ">
    <property type="taxonomic scope" value="Eukaryota"/>
</dbReference>
<gene>
    <name evidence="1" type="ORF">PICST_83955</name>
</gene>
<dbReference type="Proteomes" id="UP000002258">
    <property type="component" value="Chromosome 5"/>
</dbReference>
<organism evidence="1 2">
    <name type="scientific">Scheffersomyces stipitis (strain ATCC 58785 / CBS 6054 / NBRC 10063 / NRRL Y-11545)</name>
    <name type="common">Yeast</name>
    <name type="synonym">Pichia stipitis</name>
    <dbReference type="NCBI Taxonomy" id="322104"/>
    <lineage>
        <taxon>Eukaryota</taxon>
        <taxon>Fungi</taxon>
        <taxon>Dikarya</taxon>
        <taxon>Ascomycota</taxon>
        <taxon>Saccharomycotina</taxon>
        <taxon>Pichiomycetes</taxon>
        <taxon>Debaryomycetaceae</taxon>
        <taxon>Scheffersomyces</taxon>
    </lineage>
</organism>
<dbReference type="Gene3D" id="3.60.15.10">
    <property type="entry name" value="Ribonuclease Z/Hydroxyacylglutathione hydrolase-like"/>
    <property type="match status" value="1"/>
</dbReference>
<evidence type="ECO:0008006" key="3">
    <source>
        <dbReference type="Google" id="ProtNLM"/>
    </source>
</evidence>
<protein>
    <recommendedName>
        <fullName evidence="3">Metallo-beta-lactamase domain-containing protein</fullName>
    </recommendedName>
</protein>
<dbReference type="HOGENOM" id="CLU_056292_1_0_1"/>
<dbReference type="PANTHER" id="PTHR33835:SF1">
    <property type="entry name" value="METALLO-BETA-LACTAMASE DOMAIN-CONTAINING PROTEIN"/>
    <property type="match status" value="1"/>
</dbReference>
<name>A3LVJ5_PICST</name>
<dbReference type="OrthoDB" id="421671at2759"/>